<keyword evidence="1" id="KW-0347">Helicase</keyword>
<protein>
    <submittedName>
        <fullName evidence="1">ATP-dependent DNA helicase</fullName>
    </submittedName>
</protein>
<proteinExistence type="predicted"/>
<keyword evidence="1" id="KW-0547">Nucleotide-binding</keyword>
<accession>T1A729</accession>
<dbReference type="InterPro" id="IPR011604">
    <property type="entry name" value="PDDEXK-like_dom_sf"/>
</dbReference>
<feature type="non-terminal residue" evidence="1">
    <location>
        <position position="1"/>
    </location>
</feature>
<feature type="non-terminal residue" evidence="1">
    <location>
        <position position="162"/>
    </location>
</feature>
<organism evidence="1">
    <name type="scientific">mine drainage metagenome</name>
    <dbReference type="NCBI Taxonomy" id="410659"/>
    <lineage>
        <taxon>unclassified sequences</taxon>
        <taxon>metagenomes</taxon>
        <taxon>ecological metagenomes</taxon>
    </lineage>
</organism>
<dbReference type="AlphaFoldDB" id="T1A729"/>
<name>T1A729_9ZZZZ</name>
<keyword evidence="1" id="KW-0067">ATP-binding</keyword>
<reference evidence="1" key="2">
    <citation type="journal article" date="2014" name="ISME J.">
        <title>Microbial stratification in low pH oxic and suboxic macroscopic growths along an acid mine drainage.</title>
        <authorList>
            <person name="Mendez-Garcia C."/>
            <person name="Mesa V."/>
            <person name="Sprenger R.R."/>
            <person name="Richter M."/>
            <person name="Diez M.S."/>
            <person name="Solano J."/>
            <person name="Bargiela R."/>
            <person name="Golyshina O.V."/>
            <person name="Manteca A."/>
            <person name="Ramos J.L."/>
            <person name="Gallego J.R."/>
            <person name="Llorente I."/>
            <person name="Martins Dos Santos V.A."/>
            <person name="Jensen O.N."/>
            <person name="Pelaez A.I."/>
            <person name="Sanchez J."/>
            <person name="Ferrer M."/>
        </authorList>
    </citation>
    <scope>NUCLEOTIDE SEQUENCE</scope>
</reference>
<sequence>SEGTVQCSVKELFNDLDTDLSILGKIDAGYTFSDKGIEKIRIVDFKTSKEVKDNLDSYIEQISLYSKIYSIQKNVPIEKIEGEIVMLSTREGKIYNGKVELKVFQANTLMIERSLEGIRDKINLFIEFQKNPKTLYESLIVAKEKYKQTEIFKQVQKEISKE</sequence>
<reference evidence="1" key="1">
    <citation type="submission" date="2013-08" db="EMBL/GenBank/DDBJ databases">
        <authorList>
            <person name="Mendez C."/>
            <person name="Richter M."/>
            <person name="Ferrer M."/>
            <person name="Sanchez J."/>
        </authorList>
    </citation>
    <scope>NUCLEOTIDE SEQUENCE</scope>
</reference>
<keyword evidence="1" id="KW-0378">Hydrolase</keyword>
<dbReference type="Gene3D" id="3.90.320.10">
    <property type="match status" value="1"/>
</dbReference>
<dbReference type="GO" id="GO:0004386">
    <property type="term" value="F:helicase activity"/>
    <property type="evidence" value="ECO:0007669"/>
    <property type="project" value="UniProtKB-KW"/>
</dbReference>
<comment type="caution">
    <text evidence="1">The sequence shown here is derived from an EMBL/GenBank/DDBJ whole genome shotgun (WGS) entry which is preliminary data.</text>
</comment>
<gene>
    <name evidence="1" type="ORF">B1A_11513</name>
</gene>
<dbReference type="EMBL" id="AUZX01008245">
    <property type="protein sequence ID" value="EQD56486.1"/>
    <property type="molecule type" value="Genomic_DNA"/>
</dbReference>
<evidence type="ECO:0000313" key="1">
    <source>
        <dbReference type="EMBL" id="EQD56486.1"/>
    </source>
</evidence>